<reference evidence="1" key="1">
    <citation type="journal article" date="2019" name="MBio">
        <title>Virus Genomes from Deep Sea Sediments Expand the Ocean Megavirome and Support Independent Origins of Viral Gigantism.</title>
        <authorList>
            <person name="Backstrom D."/>
            <person name="Yutin N."/>
            <person name="Jorgensen S.L."/>
            <person name="Dharamshi J."/>
            <person name="Homa F."/>
            <person name="Zaremba-Niedwiedzka K."/>
            <person name="Spang A."/>
            <person name="Wolf Y.I."/>
            <person name="Koonin E.V."/>
            <person name="Ettema T.J."/>
        </authorList>
    </citation>
    <scope>NUCLEOTIDE SEQUENCE</scope>
</reference>
<proteinExistence type="predicted"/>
<name>A0A481YPA7_9VIRU</name>
<accession>A0A481YPA7</accession>
<dbReference type="EMBL" id="MK500302">
    <property type="protein sequence ID" value="QBK85088.1"/>
    <property type="molecule type" value="Genomic_DNA"/>
</dbReference>
<organism evidence="1">
    <name type="scientific">Pithovirus LCDPAC02</name>
    <dbReference type="NCBI Taxonomy" id="2506601"/>
    <lineage>
        <taxon>Viruses</taxon>
        <taxon>Pithoviruses</taxon>
    </lineage>
</organism>
<evidence type="ECO:0000313" key="1">
    <source>
        <dbReference type="EMBL" id="QBK85088.1"/>
    </source>
</evidence>
<sequence length="166" mass="19613">MIEYNGMRNITIERNNWDIRKKDNKNEDNGSICNGTIDINNEIIYTTPEKKININGMVYLSSFIVYLEDDSMYDEDKIYVKISNCGTKIHYEKIVGSSTIEMEIEDFIELSKKEKGKYELEGKIELNESRNGLKSFNFKFHDDYMAPQFNNDKLNIRSWIMNIDYI</sequence>
<protein>
    <submittedName>
        <fullName evidence="1">Uncharacterized protein</fullName>
    </submittedName>
</protein>
<gene>
    <name evidence="1" type="ORF">LCDPAC02_02870</name>
</gene>